<dbReference type="Proteomes" id="UP000807025">
    <property type="component" value="Unassembled WGS sequence"/>
</dbReference>
<organism evidence="14 15">
    <name type="scientific">Pleurotus eryngii</name>
    <name type="common">Boletus of the steppes</name>
    <dbReference type="NCBI Taxonomy" id="5323"/>
    <lineage>
        <taxon>Eukaryota</taxon>
        <taxon>Fungi</taxon>
        <taxon>Dikarya</taxon>
        <taxon>Basidiomycota</taxon>
        <taxon>Agaricomycotina</taxon>
        <taxon>Agaricomycetes</taxon>
        <taxon>Agaricomycetidae</taxon>
        <taxon>Agaricales</taxon>
        <taxon>Pleurotineae</taxon>
        <taxon>Pleurotaceae</taxon>
        <taxon>Pleurotus</taxon>
    </lineage>
</organism>
<evidence type="ECO:0000256" key="3">
    <source>
        <dbReference type="ARBA" id="ARBA00022669"/>
    </source>
</evidence>
<evidence type="ECO:0000256" key="9">
    <source>
        <dbReference type="RuleBase" id="RU000489"/>
    </source>
</evidence>
<feature type="chain" id="PRO_5040289389" description="chitinase" evidence="12">
    <location>
        <begin position="19"/>
        <end position="482"/>
    </location>
</feature>
<dbReference type="InterPro" id="IPR050542">
    <property type="entry name" value="Glycosyl_Hydrlase18_Chitinase"/>
</dbReference>
<keyword evidence="3" id="KW-0147">Chitin-binding</keyword>
<sequence length="482" mass="50446">MVLSLLLFLCLSALKSTAFDNSRFDNVAVYWGQNSYGATHSDVANFQKPISFYCQDDSIDVFPISFLNVFFGTGGAPSINLANTCNNVDNATFPGTSLPNCASLAVDIVTCQSKGKIITLSLGGATGSVGFQSDSQATTFAQAIWDMFLGGNSATRPFGSAVLDGIDLDIEGGNSAGYAAFVNKIRSLSSDSSKKYYITAAPQCVFPDAALGGVLNSANFDSVYVQFYNNPCGLQAFDSASNWNFGIWDNWARTVSPNKNVKIYIGAPASTSAAGSGYQSPDRISSIAVQMRKSFPSFGGIMLWDASQAYANNRYDKAVKSALVGAGGTGFQFPSCSAPTFTSGTNYPGGSKVSFGGYIWQAKWFASSQPANNPNGDWSAVSACSGTGSTPPSTTIGTSPTSAPISPGGSCGGVQAWSSTLVYTGGVQVSFGGHLWTAKWWTQGDTPGGSADVWTDNGLCNGSKRESQSTAPTKSSRVFSPR</sequence>
<keyword evidence="4 9" id="KW-0378">Hydrolase</keyword>
<reference evidence="14" key="1">
    <citation type="submission" date="2020-11" db="EMBL/GenBank/DDBJ databases">
        <authorList>
            <consortium name="DOE Joint Genome Institute"/>
            <person name="Ahrendt S."/>
            <person name="Riley R."/>
            <person name="Andreopoulos W."/>
            <person name="Labutti K."/>
            <person name="Pangilinan J."/>
            <person name="Ruiz-Duenas F.J."/>
            <person name="Barrasa J.M."/>
            <person name="Sanchez-Garcia M."/>
            <person name="Camarero S."/>
            <person name="Miyauchi S."/>
            <person name="Serrano A."/>
            <person name="Linde D."/>
            <person name="Babiker R."/>
            <person name="Drula E."/>
            <person name="Ayuso-Fernandez I."/>
            <person name="Pacheco R."/>
            <person name="Padilla G."/>
            <person name="Ferreira P."/>
            <person name="Barriuso J."/>
            <person name="Kellner H."/>
            <person name="Castanera R."/>
            <person name="Alfaro M."/>
            <person name="Ramirez L."/>
            <person name="Pisabarro A.G."/>
            <person name="Kuo A."/>
            <person name="Tritt A."/>
            <person name="Lipzen A."/>
            <person name="He G."/>
            <person name="Yan M."/>
            <person name="Ng V."/>
            <person name="Cullen D."/>
            <person name="Martin F."/>
            <person name="Rosso M.-N."/>
            <person name="Henrissat B."/>
            <person name="Hibbett D."/>
            <person name="Martinez A.T."/>
            <person name="Grigoriev I.V."/>
        </authorList>
    </citation>
    <scope>NUCLEOTIDE SEQUENCE</scope>
    <source>
        <strain evidence="14">ATCC 90797</strain>
    </source>
</reference>
<dbReference type="Pfam" id="PF02839">
    <property type="entry name" value="CBM_5_12"/>
    <property type="match status" value="1"/>
</dbReference>
<dbReference type="PROSITE" id="PS51910">
    <property type="entry name" value="GH18_2"/>
    <property type="match status" value="1"/>
</dbReference>
<dbReference type="GO" id="GO:0006032">
    <property type="term" value="P:chitin catabolic process"/>
    <property type="evidence" value="ECO:0007669"/>
    <property type="project" value="UniProtKB-KW"/>
</dbReference>
<evidence type="ECO:0000313" key="15">
    <source>
        <dbReference type="Proteomes" id="UP000807025"/>
    </source>
</evidence>
<dbReference type="AlphaFoldDB" id="A0A9P6A2I9"/>
<evidence type="ECO:0000256" key="12">
    <source>
        <dbReference type="SAM" id="SignalP"/>
    </source>
</evidence>
<dbReference type="SMART" id="SM00495">
    <property type="entry name" value="ChtBD3"/>
    <property type="match status" value="2"/>
</dbReference>
<accession>A0A9P6A2I9</accession>
<feature type="region of interest" description="Disordered" evidence="11">
    <location>
        <begin position="446"/>
        <end position="482"/>
    </location>
</feature>
<dbReference type="GO" id="GO:0000272">
    <property type="term" value="P:polysaccharide catabolic process"/>
    <property type="evidence" value="ECO:0007669"/>
    <property type="project" value="UniProtKB-KW"/>
</dbReference>
<evidence type="ECO:0000256" key="2">
    <source>
        <dbReference type="ARBA" id="ARBA00012729"/>
    </source>
</evidence>
<dbReference type="GO" id="GO:0030246">
    <property type="term" value="F:carbohydrate binding"/>
    <property type="evidence" value="ECO:0007669"/>
    <property type="project" value="InterPro"/>
</dbReference>
<dbReference type="InterPro" id="IPR045321">
    <property type="entry name" value="Cts1-like"/>
</dbReference>
<feature type="signal peptide" evidence="12">
    <location>
        <begin position="1"/>
        <end position="18"/>
    </location>
</feature>
<evidence type="ECO:0000256" key="6">
    <source>
        <dbReference type="ARBA" id="ARBA00023277"/>
    </source>
</evidence>
<evidence type="ECO:0000256" key="8">
    <source>
        <dbReference type="ARBA" id="ARBA00023326"/>
    </source>
</evidence>
<name>A0A9P6A2I9_PLEER</name>
<dbReference type="OrthoDB" id="6020543at2759"/>
<evidence type="ECO:0000313" key="14">
    <source>
        <dbReference type="EMBL" id="KAF9498056.1"/>
    </source>
</evidence>
<evidence type="ECO:0000256" key="11">
    <source>
        <dbReference type="SAM" id="MobiDB-lite"/>
    </source>
</evidence>
<dbReference type="PROSITE" id="PS01095">
    <property type="entry name" value="GH18_1"/>
    <property type="match status" value="1"/>
</dbReference>
<evidence type="ECO:0000256" key="1">
    <source>
        <dbReference type="ARBA" id="ARBA00000822"/>
    </source>
</evidence>
<dbReference type="GO" id="GO:0005576">
    <property type="term" value="C:extracellular region"/>
    <property type="evidence" value="ECO:0007669"/>
    <property type="project" value="InterPro"/>
</dbReference>
<evidence type="ECO:0000256" key="4">
    <source>
        <dbReference type="ARBA" id="ARBA00022801"/>
    </source>
</evidence>
<evidence type="ECO:0000259" key="13">
    <source>
        <dbReference type="PROSITE" id="PS51910"/>
    </source>
</evidence>
<dbReference type="CDD" id="cd12215">
    <property type="entry name" value="ChiC_BD"/>
    <property type="match status" value="1"/>
</dbReference>
<feature type="region of interest" description="Disordered" evidence="11">
    <location>
        <begin position="384"/>
        <end position="407"/>
    </location>
</feature>
<dbReference type="EC" id="3.2.1.14" evidence="2"/>
<keyword evidence="6" id="KW-0119">Carbohydrate metabolism</keyword>
<evidence type="ECO:0000256" key="7">
    <source>
        <dbReference type="ARBA" id="ARBA00023295"/>
    </source>
</evidence>
<proteinExistence type="inferred from homology"/>
<dbReference type="GO" id="GO:0008843">
    <property type="term" value="F:endochitinase activity"/>
    <property type="evidence" value="ECO:0007669"/>
    <property type="project" value="UniProtKB-EC"/>
</dbReference>
<evidence type="ECO:0000256" key="5">
    <source>
        <dbReference type="ARBA" id="ARBA00023024"/>
    </source>
</evidence>
<dbReference type="InterPro" id="IPR017853">
    <property type="entry name" value="GH"/>
</dbReference>
<dbReference type="PANTHER" id="PTHR45708:SF49">
    <property type="entry name" value="ENDOCHITINASE"/>
    <property type="match status" value="1"/>
</dbReference>
<feature type="compositionally biased region" description="Polar residues" evidence="11">
    <location>
        <begin position="468"/>
        <end position="482"/>
    </location>
</feature>
<dbReference type="EMBL" id="MU154539">
    <property type="protein sequence ID" value="KAF9498056.1"/>
    <property type="molecule type" value="Genomic_DNA"/>
</dbReference>
<dbReference type="PANTHER" id="PTHR45708">
    <property type="entry name" value="ENDOCHITINASE"/>
    <property type="match status" value="1"/>
</dbReference>
<keyword evidence="12" id="KW-0732">Signal</keyword>
<keyword evidence="15" id="KW-1185">Reference proteome</keyword>
<dbReference type="InterPro" id="IPR036573">
    <property type="entry name" value="CBM_sf_5/12"/>
</dbReference>
<dbReference type="InterPro" id="IPR003610">
    <property type="entry name" value="CBM5/12"/>
</dbReference>
<feature type="domain" description="GH18" evidence="13">
    <location>
        <begin position="25"/>
        <end position="326"/>
    </location>
</feature>
<dbReference type="GO" id="GO:0008061">
    <property type="term" value="F:chitin binding"/>
    <property type="evidence" value="ECO:0007669"/>
    <property type="project" value="UniProtKB-KW"/>
</dbReference>
<dbReference type="SUPFAM" id="SSF51445">
    <property type="entry name" value="(Trans)glycosidases"/>
    <property type="match status" value="1"/>
</dbReference>
<dbReference type="InterPro" id="IPR001579">
    <property type="entry name" value="Glyco_hydro_18_chit_AS"/>
</dbReference>
<comment type="similarity">
    <text evidence="10">Belongs to the glycosyl hydrolase 18 family.</text>
</comment>
<dbReference type="Pfam" id="PF00704">
    <property type="entry name" value="Glyco_hydro_18"/>
    <property type="match status" value="1"/>
</dbReference>
<dbReference type="InterPro" id="IPR001223">
    <property type="entry name" value="Glyco_hydro18_cat"/>
</dbReference>
<keyword evidence="7 9" id="KW-0326">Glycosidase</keyword>
<feature type="compositionally biased region" description="Low complexity" evidence="11">
    <location>
        <begin position="385"/>
        <end position="407"/>
    </location>
</feature>
<protein>
    <recommendedName>
        <fullName evidence="2">chitinase</fullName>
        <ecNumber evidence="2">3.2.1.14</ecNumber>
    </recommendedName>
</protein>
<dbReference type="SUPFAM" id="SSF51055">
    <property type="entry name" value="Carbohydrate binding domain"/>
    <property type="match status" value="2"/>
</dbReference>
<comment type="catalytic activity">
    <reaction evidence="1">
        <text>Random endo-hydrolysis of N-acetyl-beta-D-glucosaminide (1-&gt;4)-beta-linkages in chitin and chitodextrins.</text>
        <dbReference type="EC" id="3.2.1.14"/>
    </reaction>
</comment>
<dbReference type="Gene3D" id="3.20.20.80">
    <property type="entry name" value="Glycosidases"/>
    <property type="match status" value="1"/>
</dbReference>
<keyword evidence="5" id="KW-0146">Chitin degradation</keyword>
<comment type="caution">
    <text evidence="14">The sequence shown here is derived from an EMBL/GenBank/DDBJ whole genome shotgun (WGS) entry which is preliminary data.</text>
</comment>
<dbReference type="Gene3D" id="2.10.10.20">
    <property type="entry name" value="Carbohydrate-binding module superfamily 5/12"/>
    <property type="match status" value="2"/>
</dbReference>
<dbReference type="CDD" id="cd02877">
    <property type="entry name" value="GH18_hevamine_XipI_class_III"/>
    <property type="match status" value="1"/>
</dbReference>
<gene>
    <name evidence="14" type="ORF">BDN71DRAFT_1443749</name>
</gene>
<evidence type="ECO:0000256" key="10">
    <source>
        <dbReference type="RuleBase" id="RU004453"/>
    </source>
</evidence>
<keyword evidence="8" id="KW-0624">Polysaccharide degradation</keyword>